<evidence type="ECO:0000256" key="6">
    <source>
        <dbReference type="SAM" id="Phobius"/>
    </source>
</evidence>
<gene>
    <name evidence="7" type="ORF">AMJ87_04470</name>
</gene>
<dbReference type="AlphaFoldDB" id="A0A0S8GIH5"/>
<feature type="transmembrane region" description="Helical" evidence="6">
    <location>
        <begin position="6"/>
        <end position="27"/>
    </location>
</feature>
<feature type="transmembrane region" description="Helical" evidence="6">
    <location>
        <begin position="268"/>
        <end position="292"/>
    </location>
</feature>
<comment type="subcellular location">
    <subcellularLocation>
        <location evidence="1">Cell membrane</location>
        <topology evidence="1">Multi-pass membrane protein</topology>
    </subcellularLocation>
</comment>
<dbReference type="InterPro" id="IPR022791">
    <property type="entry name" value="L-PG_synthase/AglD"/>
</dbReference>
<evidence type="ECO:0000313" key="7">
    <source>
        <dbReference type="EMBL" id="KPK72576.1"/>
    </source>
</evidence>
<sequence length="299" mass="33934">MRTRTVIAWIVGIAIFVWIGRALYLNWHKISFEELEFNYAFLVLSALFHIGGFVFMSITWKCTMLFLGQDIRFTQSLEILSLTRLGRYLPGKVWFAMGRAYFAKAQGVPQRAVYVSIVLEVILQLWAAVLLFFATGAPAFGDSIRINVYIVGAVLLASFVLLHPAIFNRLINTILKRLKRQTIDFDLTIPRILALLIMFFLIFALHGSGFFFLIRSFYPLELAKFPVMVSIFAVAWVIGFVSFITPAGLGVREGTLSLLLANYVPTGIGIIAALLSRIWLTVIEVLLFLFFVRKLRSYL</sequence>
<reference evidence="7 8" key="1">
    <citation type="journal article" date="2015" name="Microbiome">
        <title>Genomic resolution of linkages in carbon, nitrogen, and sulfur cycling among widespread estuary sediment bacteria.</title>
        <authorList>
            <person name="Baker B.J."/>
            <person name="Lazar C.S."/>
            <person name="Teske A.P."/>
            <person name="Dick G.J."/>
        </authorList>
    </citation>
    <scope>NUCLEOTIDE SEQUENCE [LARGE SCALE GENOMIC DNA]</scope>
    <source>
        <strain evidence="7">SM23_60</strain>
    </source>
</reference>
<name>A0A0S8GIH5_UNCW3</name>
<protein>
    <recommendedName>
        <fullName evidence="9">Lysylphosphatidylglycerol synthetase</fullName>
    </recommendedName>
</protein>
<accession>A0A0S8GIH5</accession>
<keyword evidence="4 6" id="KW-1133">Transmembrane helix</keyword>
<dbReference type="Proteomes" id="UP000051096">
    <property type="component" value="Unassembled WGS sequence"/>
</dbReference>
<evidence type="ECO:0000256" key="2">
    <source>
        <dbReference type="ARBA" id="ARBA00022475"/>
    </source>
</evidence>
<keyword evidence="5 6" id="KW-0472">Membrane</keyword>
<evidence type="ECO:0008006" key="9">
    <source>
        <dbReference type="Google" id="ProtNLM"/>
    </source>
</evidence>
<dbReference type="EMBL" id="LJUO01000028">
    <property type="protein sequence ID" value="KPK72576.1"/>
    <property type="molecule type" value="Genomic_DNA"/>
</dbReference>
<dbReference type="Pfam" id="PF03706">
    <property type="entry name" value="LPG_synthase_TM"/>
    <property type="match status" value="1"/>
</dbReference>
<evidence type="ECO:0000313" key="8">
    <source>
        <dbReference type="Proteomes" id="UP000051096"/>
    </source>
</evidence>
<feature type="transmembrane region" description="Helical" evidence="6">
    <location>
        <begin position="39"/>
        <end position="60"/>
    </location>
</feature>
<comment type="caution">
    <text evidence="7">The sequence shown here is derived from an EMBL/GenBank/DDBJ whole genome shotgun (WGS) entry which is preliminary data.</text>
</comment>
<keyword evidence="3 6" id="KW-0812">Transmembrane</keyword>
<evidence type="ECO:0000256" key="4">
    <source>
        <dbReference type="ARBA" id="ARBA00022989"/>
    </source>
</evidence>
<evidence type="ECO:0000256" key="1">
    <source>
        <dbReference type="ARBA" id="ARBA00004651"/>
    </source>
</evidence>
<organism evidence="7 8">
    <name type="scientific">candidate division WOR_3 bacterium SM23_60</name>
    <dbReference type="NCBI Taxonomy" id="1703780"/>
    <lineage>
        <taxon>Bacteria</taxon>
        <taxon>Bacteria division WOR-3</taxon>
    </lineage>
</organism>
<keyword evidence="2" id="KW-1003">Cell membrane</keyword>
<feature type="transmembrane region" description="Helical" evidence="6">
    <location>
        <begin position="112"/>
        <end position="134"/>
    </location>
</feature>
<feature type="transmembrane region" description="Helical" evidence="6">
    <location>
        <begin position="146"/>
        <end position="167"/>
    </location>
</feature>
<evidence type="ECO:0000256" key="5">
    <source>
        <dbReference type="ARBA" id="ARBA00023136"/>
    </source>
</evidence>
<dbReference type="GO" id="GO:0005886">
    <property type="term" value="C:plasma membrane"/>
    <property type="evidence" value="ECO:0007669"/>
    <property type="project" value="UniProtKB-SubCell"/>
</dbReference>
<feature type="transmembrane region" description="Helical" evidence="6">
    <location>
        <begin position="225"/>
        <end position="248"/>
    </location>
</feature>
<feature type="transmembrane region" description="Helical" evidence="6">
    <location>
        <begin position="187"/>
        <end position="213"/>
    </location>
</feature>
<proteinExistence type="predicted"/>
<evidence type="ECO:0000256" key="3">
    <source>
        <dbReference type="ARBA" id="ARBA00022692"/>
    </source>
</evidence>